<dbReference type="CDD" id="cd06261">
    <property type="entry name" value="TM_PBP2"/>
    <property type="match status" value="1"/>
</dbReference>
<evidence type="ECO:0000256" key="2">
    <source>
        <dbReference type="ARBA" id="ARBA00022448"/>
    </source>
</evidence>
<name>E6QRW7_9ZZZZ</name>
<feature type="transmembrane region" description="Helical" evidence="9">
    <location>
        <begin position="6"/>
        <end position="26"/>
    </location>
</feature>
<keyword evidence="3" id="KW-1003">Cell membrane</keyword>
<evidence type="ECO:0000256" key="6">
    <source>
        <dbReference type="ARBA" id="ARBA00022927"/>
    </source>
</evidence>
<feature type="transmembrane region" description="Helical" evidence="9">
    <location>
        <begin position="285"/>
        <end position="306"/>
    </location>
</feature>
<gene>
    <name evidence="11" type="ORF">CARN7_0742</name>
</gene>
<evidence type="ECO:0000256" key="9">
    <source>
        <dbReference type="SAM" id="Phobius"/>
    </source>
</evidence>
<dbReference type="GO" id="GO:0055085">
    <property type="term" value="P:transmembrane transport"/>
    <property type="evidence" value="ECO:0007669"/>
    <property type="project" value="InterPro"/>
</dbReference>
<evidence type="ECO:0000256" key="1">
    <source>
        <dbReference type="ARBA" id="ARBA00004651"/>
    </source>
</evidence>
<dbReference type="PANTHER" id="PTHR43386:SF24">
    <property type="entry name" value="OLIGOPEPTIDE TRANSPORT SYSTEM PERMEASE PROTEIN AMID"/>
    <property type="match status" value="1"/>
</dbReference>
<feature type="transmembrane region" description="Helical" evidence="9">
    <location>
        <begin position="47"/>
        <end position="66"/>
    </location>
</feature>
<reference evidence="11" key="1">
    <citation type="submission" date="2009-10" db="EMBL/GenBank/DDBJ databases">
        <title>Diversity of trophic interactions inside an arsenic-rich microbial ecosystem.</title>
        <authorList>
            <person name="Bertin P.N."/>
            <person name="Heinrich-Salmeron A."/>
            <person name="Pelletier E."/>
            <person name="Goulhen-Chollet F."/>
            <person name="Arsene-Ploetze F."/>
            <person name="Gallien S."/>
            <person name="Calteau A."/>
            <person name="Vallenet D."/>
            <person name="Casiot C."/>
            <person name="Chane-Woon-Ming B."/>
            <person name="Giloteaux L."/>
            <person name="Barakat M."/>
            <person name="Bonnefoy V."/>
            <person name="Bruneel O."/>
            <person name="Chandler M."/>
            <person name="Cleiss J."/>
            <person name="Duran R."/>
            <person name="Elbaz-Poulichet F."/>
            <person name="Fonknechten N."/>
            <person name="Lauga B."/>
            <person name="Mornico D."/>
            <person name="Ortet P."/>
            <person name="Schaeffer C."/>
            <person name="Siguier P."/>
            <person name="Alexander Thil Smith A."/>
            <person name="Van Dorsselaer A."/>
            <person name="Weissenbach J."/>
            <person name="Medigue C."/>
            <person name="Le Paslier D."/>
        </authorList>
    </citation>
    <scope>NUCLEOTIDE SEQUENCE</scope>
</reference>
<dbReference type="InterPro" id="IPR050366">
    <property type="entry name" value="BP-dependent_transpt_permease"/>
</dbReference>
<sequence length="471" mass="51775">MGWQPVILWADGLIWLTVAAVGLLFWRGADSFRAGWQHLWRKPVAMAAGLVLLCYVGIGLLDSLHFRLRLPAQAGMSAQYSVEVNSVLDVLIAHLNAYPEQTYSAPLAKHLFVKMPTVLPNGHLVLAYPELALYQAQGLGRDERGAWGHWPGKVRLGLRGALMGVLLAAVVTLLFASWLAHRAGESLREVLRSAWQGKHALPWRTGWATLTAMCILGAMMAEWSTVYHVLGTDKIGQDVLYQSMKGVRTGLMMGTLTTLVTLPLAVGLGIAAGYFGGWVDDVIQYIYTTLNSIPGVLLIVAAVLLMQGFIETHPALFDSAASRADFRLLFLCGILGVTSWTSLCRVLRGETLKLREQDYVLAARTLGVSDWRIMGRHVLPNLLHLILISMVMDFSGFVLAEAVLSYLGVGVDPAMASWGNMINAARLELSREPVVWWPLASAFGWMFVLVLSANLFADSLREAFDPLGRRR</sequence>
<evidence type="ECO:0000256" key="3">
    <source>
        <dbReference type="ARBA" id="ARBA00022475"/>
    </source>
</evidence>
<keyword evidence="5" id="KW-0571">Peptide transport</keyword>
<evidence type="ECO:0000259" key="10">
    <source>
        <dbReference type="PROSITE" id="PS50928"/>
    </source>
</evidence>
<dbReference type="Gene3D" id="1.10.3720.10">
    <property type="entry name" value="MetI-like"/>
    <property type="match status" value="1"/>
</dbReference>
<dbReference type="AlphaFoldDB" id="E6QRW7"/>
<dbReference type="GO" id="GO:0005886">
    <property type="term" value="C:plasma membrane"/>
    <property type="evidence" value="ECO:0007669"/>
    <property type="project" value="UniProtKB-SubCell"/>
</dbReference>
<protein>
    <submittedName>
        <fullName evidence="11">Oligopeptide ABC transporter permease protein</fullName>
    </submittedName>
</protein>
<keyword evidence="6" id="KW-0653">Protein transport</keyword>
<keyword evidence="8 9" id="KW-0472">Membrane</keyword>
<dbReference type="GO" id="GO:0015031">
    <property type="term" value="P:protein transport"/>
    <property type="evidence" value="ECO:0007669"/>
    <property type="project" value="UniProtKB-KW"/>
</dbReference>
<feature type="transmembrane region" description="Helical" evidence="9">
    <location>
        <begin position="251"/>
        <end position="273"/>
    </location>
</feature>
<evidence type="ECO:0000256" key="8">
    <source>
        <dbReference type="ARBA" id="ARBA00023136"/>
    </source>
</evidence>
<keyword evidence="7 9" id="KW-1133">Transmembrane helix</keyword>
<dbReference type="SUPFAM" id="SSF161098">
    <property type="entry name" value="MetI-like"/>
    <property type="match status" value="1"/>
</dbReference>
<feature type="transmembrane region" description="Helical" evidence="9">
    <location>
        <begin position="201"/>
        <end position="221"/>
    </location>
</feature>
<dbReference type="EMBL" id="CABR01000060">
    <property type="protein sequence ID" value="CBI09989.1"/>
    <property type="molecule type" value="Genomic_DNA"/>
</dbReference>
<feature type="transmembrane region" description="Helical" evidence="9">
    <location>
        <begin position="382"/>
        <end position="407"/>
    </location>
</feature>
<feature type="transmembrane region" description="Helical" evidence="9">
    <location>
        <begin position="435"/>
        <end position="457"/>
    </location>
</feature>
<feature type="transmembrane region" description="Helical" evidence="9">
    <location>
        <begin position="160"/>
        <end position="180"/>
    </location>
</feature>
<evidence type="ECO:0000313" key="11">
    <source>
        <dbReference type="EMBL" id="CBI09989.1"/>
    </source>
</evidence>
<keyword evidence="4 9" id="KW-0812">Transmembrane</keyword>
<feature type="domain" description="ABC transmembrane type-1" evidence="10">
    <location>
        <begin position="247"/>
        <end position="457"/>
    </location>
</feature>
<dbReference type="PANTHER" id="PTHR43386">
    <property type="entry name" value="OLIGOPEPTIDE TRANSPORT SYSTEM PERMEASE PROTEIN APPC"/>
    <property type="match status" value="1"/>
</dbReference>
<accession>E6QRW7</accession>
<dbReference type="InterPro" id="IPR035906">
    <property type="entry name" value="MetI-like_sf"/>
</dbReference>
<organism evidence="11">
    <name type="scientific">mine drainage metagenome</name>
    <dbReference type="NCBI Taxonomy" id="410659"/>
    <lineage>
        <taxon>unclassified sequences</taxon>
        <taxon>metagenomes</taxon>
        <taxon>ecological metagenomes</taxon>
    </lineage>
</organism>
<keyword evidence="2" id="KW-0813">Transport</keyword>
<evidence type="ECO:0000256" key="7">
    <source>
        <dbReference type="ARBA" id="ARBA00022989"/>
    </source>
</evidence>
<evidence type="ECO:0000256" key="4">
    <source>
        <dbReference type="ARBA" id="ARBA00022692"/>
    </source>
</evidence>
<evidence type="ECO:0000256" key="5">
    <source>
        <dbReference type="ARBA" id="ARBA00022856"/>
    </source>
</evidence>
<comment type="caution">
    <text evidence="11">The sequence shown here is derived from an EMBL/GenBank/DDBJ whole genome shotgun (WGS) entry which is preliminary data.</text>
</comment>
<dbReference type="GO" id="GO:0015833">
    <property type="term" value="P:peptide transport"/>
    <property type="evidence" value="ECO:0007669"/>
    <property type="project" value="UniProtKB-KW"/>
</dbReference>
<comment type="subcellular location">
    <subcellularLocation>
        <location evidence="1">Cell membrane</location>
        <topology evidence="1">Multi-pass membrane protein</topology>
    </subcellularLocation>
</comment>
<proteinExistence type="predicted"/>
<dbReference type="Pfam" id="PF00528">
    <property type="entry name" value="BPD_transp_1"/>
    <property type="match status" value="1"/>
</dbReference>
<dbReference type="PROSITE" id="PS50928">
    <property type="entry name" value="ABC_TM1"/>
    <property type="match status" value="1"/>
</dbReference>
<dbReference type="InterPro" id="IPR000515">
    <property type="entry name" value="MetI-like"/>
</dbReference>